<gene>
    <name evidence="1" type="ORF">ACFWJN_08040</name>
</gene>
<dbReference type="EMBL" id="JBHXIJ010000036">
    <property type="protein sequence ID" value="MFD5098905.1"/>
    <property type="molecule type" value="Genomic_DNA"/>
</dbReference>
<accession>A0ABW6FHM2</accession>
<protein>
    <submittedName>
        <fullName evidence="1">Uncharacterized protein</fullName>
    </submittedName>
</protein>
<keyword evidence="2" id="KW-1185">Reference proteome</keyword>
<proteinExistence type="predicted"/>
<comment type="caution">
    <text evidence="1">The sequence shown here is derived from an EMBL/GenBank/DDBJ whole genome shotgun (WGS) entry which is preliminary data.</text>
</comment>
<sequence>MESVKITWMQDGKQRESAVTYSPAAAKDYKGYKEEQDGASDVQIVPAQI</sequence>
<name>A0ABW6FHM2_9ACTN</name>
<organism evidence="1 2">
    <name type="scientific">Streptomyces albidochromogenes</name>
    <dbReference type="NCBI Taxonomy" id="329524"/>
    <lineage>
        <taxon>Bacteria</taxon>
        <taxon>Bacillati</taxon>
        <taxon>Actinomycetota</taxon>
        <taxon>Actinomycetes</taxon>
        <taxon>Kitasatosporales</taxon>
        <taxon>Streptomycetaceae</taxon>
        <taxon>Streptomyces</taxon>
    </lineage>
</organism>
<reference evidence="1 2" key="1">
    <citation type="submission" date="2024-09" db="EMBL/GenBank/DDBJ databases">
        <title>The Natural Products Discovery Center: Release of the First 8490 Sequenced Strains for Exploring Actinobacteria Biosynthetic Diversity.</title>
        <authorList>
            <person name="Kalkreuter E."/>
            <person name="Kautsar S.A."/>
            <person name="Yang D."/>
            <person name="Bader C.D."/>
            <person name="Teijaro C.N."/>
            <person name="Fluegel L."/>
            <person name="Davis C.M."/>
            <person name="Simpson J.R."/>
            <person name="Lauterbach L."/>
            <person name="Steele A.D."/>
            <person name="Gui C."/>
            <person name="Meng S."/>
            <person name="Li G."/>
            <person name="Viehrig K."/>
            <person name="Ye F."/>
            <person name="Su P."/>
            <person name="Kiefer A.F."/>
            <person name="Nichols A."/>
            <person name="Cepeda A.J."/>
            <person name="Yan W."/>
            <person name="Fan B."/>
            <person name="Jiang Y."/>
            <person name="Adhikari A."/>
            <person name="Zheng C.-J."/>
            <person name="Schuster L."/>
            <person name="Cowan T.M."/>
            <person name="Smanski M.J."/>
            <person name="Chevrette M.G."/>
            <person name="De Carvalho L.P.S."/>
            <person name="Shen B."/>
        </authorList>
    </citation>
    <scope>NUCLEOTIDE SEQUENCE [LARGE SCALE GENOMIC DNA]</scope>
    <source>
        <strain evidence="1 2">NPDC058348</strain>
    </source>
</reference>
<dbReference type="RefSeq" id="WP_386710629.1">
    <property type="nucleotide sequence ID" value="NZ_JBHXIJ010000036.1"/>
</dbReference>
<evidence type="ECO:0000313" key="1">
    <source>
        <dbReference type="EMBL" id="MFD5098905.1"/>
    </source>
</evidence>
<dbReference type="Proteomes" id="UP001598448">
    <property type="component" value="Unassembled WGS sequence"/>
</dbReference>
<evidence type="ECO:0000313" key="2">
    <source>
        <dbReference type="Proteomes" id="UP001598448"/>
    </source>
</evidence>